<dbReference type="InterPro" id="IPR038158">
    <property type="entry name" value="H-NOX_domain_sf"/>
</dbReference>
<dbReference type="EMBL" id="JRYR02000002">
    <property type="protein sequence ID" value="OHX64382.1"/>
    <property type="molecule type" value="Genomic_DNA"/>
</dbReference>
<organism evidence="2 3">
    <name type="scientific">Flammeovirga pacifica</name>
    <dbReference type="NCBI Taxonomy" id="915059"/>
    <lineage>
        <taxon>Bacteria</taxon>
        <taxon>Pseudomonadati</taxon>
        <taxon>Bacteroidota</taxon>
        <taxon>Cytophagia</taxon>
        <taxon>Cytophagales</taxon>
        <taxon>Flammeovirgaceae</taxon>
        <taxon>Flammeovirga</taxon>
    </lineage>
</organism>
<comment type="caution">
    <text evidence="2">The sequence shown here is derived from an EMBL/GenBank/DDBJ whole genome shotgun (WGS) entry which is preliminary data.</text>
</comment>
<dbReference type="PANTHER" id="PTHR45655:SF13">
    <property type="entry name" value="SOLUBLE GUANYLATE CYCLASE GCY-32-RELATED"/>
    <property type="match status" value="1"/>
</dbReference>
<dbReference type="InterPro" id="IPR011644">
    <property type="entry name" value="Heme_NO-bd"/>
</dbReference>
<keyword evidence="3" id="KW-1185">Reference proteome</keyword>
<protein>
    <submittedName>
        <fullName evidence="2">Heme NO-binding protein</fullName>
    </submittedName>
</protein>
<dbReference type="PANTHER" id="PTHR45655">
    <property type="entry name" value="GUANYLATE CYCLASE SOLUBLE SUBUNIT BETA-2"/>
    <property type="match status" value="1"/>
</dbReference>
<name>A0A1S1YTM5_FLAPC</name>
<dbReference type="OrthoDB" id="981203at2"/>
<dbReference type="AlphaFoldDB" id="A0A1S1YTM5"/>
<feature type="domain" description="Heme NO-binding" evidence="1">
    <location>
        <begin position="2"/>
        <end position="164"/>
    </location>
</feature>
<dbReference type="RefSeq" id="WP_044220536.1">
    <property type="nucleotide sequence ID" value="NZ_JRYR02000002.1"/>
</dbReference>
<evidence type="ECO:0000259" key="1">
    <source>
        <dbReference type="Pfam" id="PF07700"/>
    </source>
</evidence>
<reference evidence="2 3" key="1">
    <citation type="journal article" date="2012" name="Int. J. Syst. Evol. Microbiol.">
        <title>Flammeovirga pacifica sp. nov., isolated from deep-sea sediment.</title>
        <authorList>
            <person name="Xu H."/>
            <person name="Fu Y."/>
            <person name="Yang N."/>
            <person name="Ding Z."/>
            <person name="Lai Q."/>
            <person name="Zeng R."/>
        </authorList>
    </citation>
    <scope>NUCLEOTIDE SEQUENCE [LARGE SCALE GENOMIC DNA]</scope>
    <source>
        <strain evidence="3">DSM 24597 / LMG 26175 / WPAGA1</strain>
    </source>
</reference>
<evidence type="ECO:0000313" key="3">
    <source>
        <dbReference type="Proteomes" id="UP000179797"/>
    </source>
</evidence>
<dbReference type="Proteomes" id="UP000179797">
    <property type="component" value="Unassembled WGS sequence"/>
</dbReference>
<proteinExistence type="predicted"/>
<evidence type="ECO:0000313" key="2">
    <source>
        <dbReference type="EMBL" id="OHX64382.1"/>
    </source>
</evidence>
<dbReference type="Pfam" id="PF07700">
    <property type="entry name" value="HNOB"/>
    <property type="match status" value="1"/>
</dbReference>
<accession>A0A1S1YTM5</accession>
<dbReference type="InterPro" id="IPR024096">
    <property type="entry name" value="NO_sig/Golgi_transp_ligand-bd"/>
</dbReference>
<dbReference type="SUPFAM" id="SSF111126">
    <property type="entry name" value="Ligand-binding domain in the NO signalling and Golgi transport"/>
    <property type="match status" value="1"/>
</dbReference>
<gene>
    <name evidence="2" type="ORF">NH26_22580</name>
</gene>
<dbReference type="STRING" id="915059.NH26_22580"/>
<sequence length="182" mass="20485">MYGIVNKAIQGLVTENFGQENWDAILKKSGVDIELFAGNEIYDDKITFDLAIAASEVLSLPLKDVLIAFGKYWVLTTAKKHYGSLMDTGGNNLKDFFFNLPNFHSRVMLLYPNIQPPEFDVEEIPGNSNSIKVKYFSVREGLTDFVYGLMLGLGEAFETEVEVEFVQGRVDGLPHDEFTVSW</sequence>
<dbReference type="GO" id="GO:0020037">
    <property type="term" value="F:heme binding"/>
    <property type="evidence" value="ECO:0007669"/>
    <property type="project" value="InterPro"/>
</dbReference>
<dbReference type="Gene3D" id="3.90.1520.10">
    <property type="entry name" value="H-NOX domain"/>
    <property type="match status" value="1"/>
</dbReference>